<reference evidence="1" key="1">
    <citation type="submission" date="2020-06" db="EMBL/GenBank/DDBJ databases">
        <authorList>
            <consortium name="Plant Systems Biology data submission"/>
        </authorList>
    </citation>
    <scope>NUCLEOTIDE SEQUENCE</scope>
    <source>
        <strain evidence="1">D6</strain>
    </source>
</reference>
<evidence type="ECO:0000313" key="2">
    <source>
        <dbReference type="Proteomes" id="UP001153069"/>
    </source>
</evidence>
<protein>
    <submittedName>
        <fullName evidence="1">Uncharacterized protein</fullName>
    </submittedName>
</protein>
<sequence length="325" mass="36281">MKASIPRTTTSAESSAALRQLFGWIEARYGGLPMDTGSAAEVITADSLQPTDLSRLFRHDATAIHIPQFYPTEAAAAFGKSLAKEAQRGNGMNWKVSTSRGLESSDVTTMGEHVPYNVATASNDTEAYFDGVRREFQQRRRKHSSVMPTLWPLDHLRLELDEAWTQGAGLARESQGQKRPFGGGLPRVMMGPTRWRKGFVHVDEMGPLNPHQGLFSANIYLQLPSDSSDRKQRALEIWPLGIRNRWDWYRNALLLSGLSSQDPEMQVMLRAKMGEPKSVDVEPGDLVLICTQRPHAAVGFQQGTRVSLQCFLQYDGPDKRLLIDT</sequence>
<keyword evidence="2" id="KW-1185">Reference proteome</keyword>
<evidence type="ECO:0000313" key="1">
    <source>
        <dbReference type="EMBL" id="CAB9527583.1"/>
    </source>
</evidence>
<organism evidence="1 2">
    <name type="scientific">Seminavis robusta</name>
    <dbReference type="NCBI Taxonomy" id="568900"/>
    <lineage>
        <taxon>Eukaryota</taxon>
        <taxon>Sar</taxon>
        <taxon>Stramenopiles</taxon>
        <taxon>Ochrophyta</taxon>
        <taxon>Bacillariophyta</taxon>
        <taxon>Bacillariophyceae</taxon>
        <taxon>Bacillariophycidae</taxon>
        <taxon>Naviculales</taxon>
        <taxon>Naviculaceae</taxon>
        <taxon>Seminavis</taxon>
    </lineage>
</organism>
<dbReference type="AlphaFoldDB" id="A0A9N8EVR5"/>
<dbReference type="Proteomes" id="UP001153069">
    <property type="component" value="Unassembled WGS sequence"/>
</dbReference>
<gene>
    <name evidence="1" type="ORF">SEMRO_2021_G311460.1</name>
</gene>
<name>A0A9N8EVR5_9STRA</name>
<accession>A0A9N8EVR5</accession>
<proteinExistence type="predicted"/>
<dbReference type="OrthoDB" id="37975at2759"/>
<comment type="caution">
    <text evidence="1">The sequence shown here is derived from an EMBL/GenBank/DDBJ whole genome shotgun (WGS) entry which is preliminary data.</text>
</comment>
<dbReference type="EMBL" id="CAICTM010002019">
    <property type="protein sequence ID" value="CAB9527583.1"/>
    <property type="molecule type" value="Genomic_DNA"/>
</dbReference>